<protein>
    <submittedName>
        <fullName evidence="2">Uncharacterized protein</fullName>
    </submittedName>
</protein>
<feature type="signal peptide" evidence="1">
    <location>
        <begin position="1"/>
        <end position="20"/>
    </location>
</feature>
<keyword evidence="1" id="KW-0732">Signal</keyword>
<evidence type="ECO:0000313" key="3">
    <source>
        <dbReference type="Proteomes" id="UP000515512"/>
    </source>
</evidence>
<dbReference type="PROSITE" id="PS51257">
    <property type="entry name" value="PROKAR_LIPOPROTEIN"/>
    <property type="match status" value="1"/>
</dbReference>
<reference evidence="2 3" key="1">
    <citation type="submission" date="2020-07" db="EMBL/GenBank/DDBJ databases">
        <authorList>
            <person name="Zhuang K."/>
            <person name="Ran Y."/>
        </authorList>
    </citation>
    <scope>NUCLEOTIDE SEQUENCE [LARGE SCALE GENOMIC DNA]</scope>
    <source>
        <strain evidence="2 3">WCH-YHL-001</strain>
    </source>
</reference>
<dbReference type="Proteomes" id="UP000515512">
    <property type="component" value="Chromosome"/>
</dbReference>
<dbReference type="RefSeq" id="WP_181584887.1">
    <property type="nucleotide sequence ID" value="NZ_CP059399.1"/>
</dbReference>
<gene>
    <name evidence="2" type="ORF">H0264_17120</name>
</gene>
<accession>A0A7D6ZRP6</accession>
<dbReference type="KEGG" id="nhu:H0264_17120"/>
<proteinExistence type="predicted"/>
<organism evidence="2 3">
    <name type="scientific">Nocardia huaxiensis</name>
    <dbReference type="NCBI Taxonomy" id="2755382"/>
    <lineage>
        <taxon>Bacteria</taxon>
        <taxon>Bacillati</taxon>
        <taxon>Actinomycetota</taxon>
        <taxon>Actinomycetes</taxon>
        <taxon>Mycobacteriales</taxon>
        <taxon>Nocardiaceae</taxon>
        <taxon>Nocardia</taxon>
    </lineage>
</organism>
<evidence type="ECO:0000313" key="2">
    <source>
        <dbReference type="EMBL" id="QLY33723.1"/>
    </source>
</evidence>
<dbReference type="EMBL" id="CP059399">
    <property type="protein sequence ID" value="QLY33723.1"/>
    <property type="molecule type" value="Genomic_DNA"/>
</dbReference>
<feature type="chain" id="PRO_5027753212" evidence="1">
    <location>
        <begin position="21"/>
        <end position="177"/>
    </location>
</feature>
<evidence type="ECO:0000256" key="1">
    <source>
        <dbReference type="SAM" id="SignalP"/>
    </source>
</evidence>
<dbReference type="AlphaFoldDB" id="A0A7D6ZRP6"/>
<sequence length="177" mass="17751">MSAHRGLTVAVAVAASIVTAACTTDQLPDGVQVVTTSPATTAPATDSAPATTSAVLSSADAQPVDSSGCVLTDPAVIDQPLSGGWTITDLTAGAARARVWSADANGTQYFWARAESGYLTATWGQTGFENSCARAGAVSSPAVPWKLPAAGPGSLPNLIQFCLSDPSAAEPACWSTP</sequence>
<keyword evidence="3" id="KW-1185">Reference proteome</keyword>
<name>A0A7D6ZRP6_9NOCA</name>